<dbReference type="RefSeq" id="WP_284280681.1">
    <property type="nucleotide sequence ID" value="NZ_BSOJ01000012.1"/>
</dbReference>
<protein>
    <submittedName>
        <fullName evidence="1">DNA polymerase III subunit chi</fullName>
    </submittedName>
</protein>
<dbReference type="InterPro" id="IPR036768">
    <property type="entry name" value="PolIII_chi_sf"/>
</dbReference>
<dbReference type="NCBIfam" id="NF004348">
    <property type="entry name" value="PRK05728.1-5"/>
    <property type="match status" value="1"/>
</dbReference>
<comment type="caution">
    <text evidence="1">The sequence shown here is derived from an EMBL/GenBank/DDBJ whole genome shotgun (WGS) entry which is preliminary data.</text>
</comment>
<reference evidence="2" key="1">
    <citation type="journal article" date="2019" name="Int. J. Syst. Evol. Microbiol.">
        <title>The Global Catalogue of Microorganisms (GCM) 10K type strain sequencing project: providing services to taxonomists for standard genome sequencing and annotation.</title>
        <authorList>
            <consortium name="The Broad Institute Genomics Platform"/>
            <consortium name="The Broad Institute Genome Sequencing Center for Infectious Disease"/>
            <person name="Wu L."/>
            <person name="Ma J."/>
        </authorList>
    </citation>
    <scope>NUCLEOTIDE SEQUENCE [LARGE SCALE GENOMIC DNA]</scope>
    <source>
        <strain evidence="2">NBRC 105857</strain>
    </source>
</reference>
<dbReference type="Proteomes" id="UP001156664">
    <property type="component" value="Unassembled WGS sequence"/>
</dbReference>
<dbReference type="EMBL" id="BSOJ01000012">
    <property type="protein sequence ID" value="GLR26192.1"/>
    <property type="molecule type" value="Genomic_DNA"/>
</dbReference>
<evidence type="ECO:0000313" key="2">
    <source>
        <dbReference type="Proteomes" id="UP001156664"/>
    </source>
</evidence>
<gene>
    <name evidence="1" type="ORF">GCM10007875_12800</name>
</gene>
<accession>A0ABQ5YUQ1</accession>
<name>A0ABQ5YUQ1_9BURK</name>
<keyword evidence="2" id="KW-1185">Reference proteome</keyword>
<evidence type="ECO:0000313" key="1">
    <source>
        <dbReference type="EMBL" id="GLR26192.1"/>
    </source>
</evidence>
<dbReference type="SUPFAM" id="SSF102400">
    <property type="entry name" value="DNA polymerase III chi subunit"/>
    <property type="match status" value="1"/>
</dbReference>
<dbReference type="Gene3D" id="3.40.50.10110">
    <property type="entry name" value="DNA polymerase III subunit chi"/>
    <property type="match status" value="1"/>
</dbReference>
<proteinExistence type="predicted"/>
<dbReference type="Pfam" id="PF04364">
    <property type="entry name" value="DNA_pol3_chi"/>
    <property type="match status" value="1"/>
</dbReference>
<dbReference type="PANTHER" id="PTHR38767:SF1">
    <property type="entry name" value="DNA POLYMERASE III SUBUNIT CHI"/>
    <property type="match status" value="1"/>
</dbReference>
<dbReference type="PANTHER" id="PTHR38767">
    <property type="entry name" value="DNA POLYMERASE III SUBUNIT CHI"/>
    <property type="match status" value="1"/>
</dbReference>
<dbReference type="InterPro" id="IPR007459">
    <property type="entry name" value="DNA_pol3_chi"/>
</dbReference>
<organism evidence="1 2">
    <name type="scientific">Limnobacter litoralis</name>
    <dbReference type="NCBI Taxonomy" id="481366"/>
    <lineage>
        <taxon>Bacteria</taxon>
        <taxon>Pseudomonadati</taxon>
        <taxon>Pseudomonadota</taxon>
        <taxon>Betaproteobacteria</taxon>
        <taxon>Burkholderiales</taxon>
        <taxon>Burkholderiaceae</taxon>
        <taxon>Limnobacter</taxon>
    </lineage>
</organism>
<sequence length="145" mass="16952">MTQIDFHLNVEDSLQYTCRLIRKAWASGSKVVCYSEDDQLLSTLDDLLWTFSPTDFLPHAKRGDPTLPNSPIVLTSHGDDVHHHDLLINLDMQWPPFFARFDRLIEIVGLDEDNKAKARDRYRFYKERGYALKTFDIANLQRQRA</sequence>